<dbReference type="Gene3D" id="3.10.350.10">
    <property type="entry name" value="LysM domain"/>
    <property type="match status" value="2"/>
</dbReference>
<protein>
    <submittedName>
        <fullName evidence="4">LysM peptidoglycan-binding domain-containing protein</fullName>
    </submittedName>
</protein>
<feature type="region of interest" description="Disordered" evidence="2">
    <location>
        <begin position="119"/>
        <end position="147"/>
    </location>
</feature>
<dbReference type="KEGG" id="ptaw:DW352_06045"/>
<evidence type="ECO:0000313" key="4">
    <source>
        <dbReference type="EMBL" id="AXK80116.1"/>
    </source>
</evidence>
<proteinExistence type="inferred from homology"/>
<dbReference type="PANTHER" id="PTHR21666">
    <property type="entry name" value="PEPTIDASE-RELATED"/>
    <property type="match status" value="1"/>
</dbReference>
<dbReference type="RefSeq" id="WP_115689461.1">
    <property type="nucleotide sequence ID" value="NZ_CP031417.1"/>
</dbReference>
<dbReference type="CDD" id="cd12797">
    <property type="entry name" value="M23_peptidase"/>
    <property type="match status" value="1"/>
</dbReference>
<accession>A0A345ZT69</accession>
<dbReference type="InterPro" id="IPR016047">
    <property type="entry name" value="M23ase_b-sheet_dom"/>
</dbReference>
<dbReference type="OrthoDB" id="9795421at2"/>
<feature type="domain" description="LysM" evidence="3">
    <location>
        <begin position="234"/>
        <end position="278"/>
    </location>
</feature>
<dbReference type="CDD" id="cd00118">
    <property type="entry name" value="LysM"/>
    <property type="match status" value="2"/>
</dbReference>
<dbReference type="EMBL" id="CP031417">
    <property type="protein sequence ID" value="AXK80116.1"/>
    <property type="molecule type" value="Genomic_DNA"/>
</dbReference>
<dbReference type="SMART" id="SM00257">
    <property type="entry name" value="LysM"/>
    <property type="match status" value="2"/>
</dbReference>
<evidence type="ECO:0000256" key="2">
    <source>
        <dbReference type="SAM" id="MobiDB-lite"/>
    </source>
</evidence>
<dbReference type="GO" id="GO:0004222">
    <property type="term" value="F:metalloendopeptidase activity"/>
    <property type="evidence" value="ECO:0007669"/>
    <property type="project" value="TreeGrafter"/>
</dbReference>
<evidence type="ECO:0000313" key="5">
    <source>
        <dbReference type="Proteomes" id="UP000254889"/>
    </source>
</evidence>
<dbReference type="InterPro" id="IPR036779">
    <property type="entry name" value="LysM_dom_sf"/>
</dbReference>
<dbReference type="PROSITE" id="PS51782">
    <property type="entry name" value="LYSM"/>
    <property type="match status" value="2"/>
</dbReference>
<dbReference type="Pfam" id="PF01551">
    <property type="entry name" value="Peptidase_M23"/>
    <property type="match status" value="1"/>
</dbReference>
<dbReference type="AlphaFoldDB" id="A0A345ZT69"/>
<feature type="region of interest" description="Disordered" evidence="2">
    <location>
        <begin position="38"/>
        <end position="90"/>
    </location>
</feature>
<evidence type="ECO:0000259" key="3">
    <source>
        <dbReference type="PROSITE" id="PS51782"/>
    </source>
</evidence>
<gene>
    <name evidence="4" type="ORF">DW352_06045</name>
</gene>
<name>A0A345ZT69_9HYPH</name>
<feature type="compositionally biased region" description="Pro residues" evidence="2">
    <location>
        <begin position="131"/>
        <end position="140"/>
    </location>
</feature>
<feature type="domain" description="LysM" evidence="3">
    <location>
        <begin position="149"/>
        <end position="193"/>
    </location>
</feature>
<dbReference type="PROSITE" id="PS51257">
    <property type="entry name" value="PROKAR_LIPOPROTEIN"/>
    <property type="match status" value="1"/>
</dbReference>
<dbReference type="SUPFAM" id="SSF51261">
    <property type="entry name" value="Duplicated hybrid motif"/>
    <property type="match status" value="1"/>
</dbReference>
<comment type="similarity">
    <text evidence="1">Belongs to the E.coli NlpD/Haemophilus LppB family.</text>
</comment>
<dbReference type="Proteomes" id="UP000254889">
    <property type="component" value="Chromosome"/>
</dbReference>
<feature type="compositionally biased region" description="Polar residues" evidence="2">
    <location>
        <begin position="39"/>
        <end position="54"/>
    </location>
</feature>
<dbReference type="SUPFAM" id="SSF54106">
    <property type="entry name" value="LysM domain"/>
    <property type="match status" value="2"/>
</dbReference>
<dbReference type="InterPro" id="IPR011055">
    <property type="entry name" value="Dup_hybrid_motif"/>
</dbReference>
<feature type="region of interest" description="Disordered" evidence="2">
    <location>
        <begin position="284"/>
        <end position="317"/>
    </location>
</feature>
<dbReference type="InterPro" id="IPR050570">
    <property type="entry name" value="Cell_wall_metabolism_enzyme"/>
</dbReference>
<dbReference type="PANTHER" id="PTHR21666:SF263">
    <property type="entry name" value="MUREIN HYDROLASE ACTIVATOR NLPD"/>
    <property type="match status" value="1"/>
</dbReference>
<sequence>MPRPTVPYRSHVWPRVAVLVAAGIGLAGCADSARFDSNPYASNRQAPSRSETTGSIGGNRPMYRPAVESQPLPAPSRPATVAASPSYSSGGGYASGSSYGSGGGYASGSAGLGTYRPSAPVASDVTGSVQAPPPAPPPPAGHWTWDGGRPVTVGRGETVETIARRYGVPASAIMQTNNVSSPTAVRPGQRLVIPRYVNGATAQAPSAPVQSHVAAVQPAPAPAPVAPRVAAGDQVHVVQPGESLIGLSRRYNVPLSTLAKANHVPVYHKVAMGDRVTIPGAARTQAAMQRPAPVQQPATQVASATPAWPQPAQPAAQPPRVAAPAVAKVQTVPVETARIATEAPAAESVVKQAEATGAMPSFRWPVKGRIIAGFGQSANGGTNDGINLAVPEGTPVKAAEDGVVAYAGNELKGYGNLVLVRHSNGFVSAYANASQLLVKRGDSVKRGQTIAHAGQTGNVTSPQLHFEIRKGSTPVDPTKYLGNI</sequence>
<evidence type="ECO:0000256" key="1">
    <source>
        <dbReference type="ARBA" id="ARBA00038420"/>
    </source>
</evidence>
<keyword evidence="5" id="KW-1185">Reference proteome</keyword>
<reference evidence="4 5" key="1">
    <citation type="submission" date="2018-07" db="EMBL/GenBank/DDBJ databases">
        <authorList>
            <person name="Quirk P.G."/>
            <person name="Krulwich T.A."/>
        </authorList>
    </citation>
    <scope>NUCLEOTIDE SEQUENCE [LARGE SCALE GENOMIC DNA]</scope>
    <source>
        <strain evidence="4 5">CC-BB4</strain>
    </source>
</reference>
<dbReference type="InterPro" id="IPR018392">
    <property type="entry name" value="LysM"/>
</dbReference>
<organism evidence="4 5">
    <name type="scientific">Pseudolabrys taiwanensis</name>
    <dbReference type="NCBI Taxonomy" id="331696"/>
    <lineage>
        <taxon>Bacteria</taxon>
        <taxon>Pseudomonadati</taxon>
        <taxon>Pseudomonadota</taxon>
        <taxon>Alphaproteobacteria</taxon>
        <taxon>Hyphomicrobiales</taxon>
        <taxon>Xanthobacteraceae</taxon>
        <taxon>Pseudolabrys</taxon>
    </lineage>
</organism>
<dbReference type="Pfam" id="PF01476">
    <property type="entry name" value="LysM"/>
    <property type="match status" value="2"/>
</dbReference>
<dbReference type="Gene3D" id="2.70.70.10">
    <property type="entry name" value="Glucose Permease (Domain IIA)"/>
    <property type="match status" value="1"/>
</dbReference>